<feature type="transmembrane region" description="Helical" evidence="6">
    <location>
        <begin position="261"/>
        <end position="281"/>
    </location>
</feature>
<evidence type="ECO:0000256" key="7">
    <source>
        <dbReference type="SAM" id="SignalP"/>
    </source>
</evidence>
<evidence type="ECO:0000256" key="6">
    <source>
        <dbReference type="SAM" id="Phobius"/>
    </source>
</evidence>
<comment type="subcellular location">
    <subcellularLocation>
        <location evidence="1">Membrane</location>
        <topology evidence="1">Multi-pass membrane protein</topology>
    </subcellularLocation>
</comment>
<proteinExistence type="predicted"/>
<dbReference type="PANTHER" id="PTHR13146:SF0">
    <property type="entry name" value="SOLUTE CARRIER FAMILY 35 MEMBER F6"/>
    <property type="match status" value="1"/>
</dbReference>
<feature type="signal peptide" evidence="7">
    <location>
        <begin position="1"/>
        <end position="19"/>
    </location>
</feature>
<feature type="transmembrane region" description="Helical" evidence="6">
    <location>
        <begin position="216"/>
        <end position="240"/>
    </location>
</feature>
<sequence length="398" mass="43707">MGVPVSLIVSLMLITGCSNSLLTKFQDKQCISNCSAPPPERNHFDQPVVQTVQMFIAELGVGLVVLYTHLAQKYKASSSKSQQQPSRDQYEELPSTDTETTLDNHPASNVSTLTGKRVFLLAIPATCDILGTTLMNVGLLLVPVSIYQMVRGAVVLFVGLFSVLFLKRKLFRKQWYALLAVFGGVFVVGLSAMYNSSSATSNDTSNDTPDPAAKDAAVQATIGISMILLAQVFAATQFVLEEFILEKYAMNPFNVVMWEGVFGTSITLIGSLLIFALFVKNPDGSMFNLVQGIKEMFSNKAVLISSIIIMFMMSTFNVTGMAVTRIISATSRSTIDTSRTVGIWLVSLIIGWETFQFLQLLGFLLLVYGTLLFNGIIDNDDEVKENVDELLPHEFEHT</sequence>
<dbReference type="InterPro" id="IPR012404">
    <property type="entry name" value="UCP036436"/>
</dbReference>
<reference evidence="8 9" key="1">
    <citation type="submission" date="2019-09" db="EMBL/GenBank/DDBJ databases">
        <authorList>
            <person name="Brejova B."/>
        </authorList>
    </citation>
    <scope>NUCLEOTIDE SEQUENCE [LARGE SCALE GENOMIC DNA]</scope>
</reference>
<keyword evidence="7" id="KW-0732">Signal</keyword>
<feature type="transmembrane region" description="Helical" evidence="6">
    <location>
        <begin position="118"/>
        <end position="140"/>
    </location>
</feature>
<dbReference type="InterPro" id="IPR007271">
    <property type="entry name" value="Nuc_sug_transpt"/>
</dbReference>
<feature type="compositionally biased region" description="Low complexity" evidence="5">
    <location>
        <begin position="78"/>
        <end position="87"/>
    </location>
</feature>
<organism evidence="8 9">
    <name type="scientific">Magnusiomyces paraingens</name>
    <dbReference type="NCBI Taxonomy" id="2606893"/>
    <lineage>
        <taxon>Eukaryota</taxon>
        <taxon>Fungi</taxon>
        <taxon>Dikarya</taxon>
        <taxon>Ascomycota</taxon>
        <taxon>Saccharomycotina</taxon>
        <taxon>Dipodascomycetes</taxon>
        <taxon>Dipodascales</taxon>
        <taxon>Dipodascaceae</taxon>
        <taxon>Magnusiomyces</taxon>
    </lineage>
</organism>
<dbReference type="GeneID" id="43584758"/>
<evidence type="ECO:0000256" key="4">
    <source>
        <dbReference type="ARBA" id="ARBA00023136"/>
    </source>
</evidence>
<gene>
    <name evidence="8" type="ORF">SAPINGB_P005944</name>
</gene>
<evidence type="ECO:0000256" key="1">
    <source>
        <dbReference type="ARBA" id="ARBA00004141"/>
    </source>
</evidence>
<evidence type="ECO:0000256" key="2">
    <source>
        <dbReference type="ARBA" id="ARBA00022692"/>
    </source>
</evidence>
<feature type="transmembrane region" description="Helical" evidence="6">
    <location>
        <begin position="52"/>
        <end position="70"/>
    </location>
</feature>
<dbReference type="RefSeq" id="XP_031856549.1">
    <property type="nucleotide sequence ID" value="XM_032000658.1"/>
</dbReference>
<dbReference type="Proteomes" id="UP000398389">
    <property type="component" value="Unassembled WGS sequence"/>
</dbReference>
<dbReference type="Pfam" id="PF04142">
    <property type="entry name" value="Nuc_sug_transp"/>
    <property type="match status" value="1"/>
</dbReference>
<dbReference type="PANTHER" id="PTHR13146">
    <property type="match status" value="1"/>
</dbReference>
<dbReference type="InterPro" id="IPR037185">
    <property type="entry name" value="EmrE-like"/>
</dbReference>
<keyword evidence="9" id="KW-1185">Reference proteome</keyword>
<dbReference type="PIRSF" id="PIRSF036436">
    <property type="entry name" value="UCP036436"/>
    <property type="match status" value="1"/>
</dbReference>
<evidence type="ECO:0000256" key="3">
    <source>
        <dbReference type="ARBA" id="ARBA00022989"/>
    </source>
</evidence>
<evidence type="ECO:0000313" key="9">
    <source>
        <dbReference type="Proteomes" id="UP000398389"/>
    </source>
</evidence>
<feature type="transmembrane region" description="Helical" evidence="6">
    <location>
        <begin position="301"/>
        <end position="323"/>
    </location>
</feature>
<feature type="compositionally biased region" description="Polar residues" evidence="5">
    <location>
        <begin position="95"/>
        <end position="107"/>
    </location>
</feature>
<dbReference type="SUPFAM" id="SSF103481">
    <property type="entry name" value="Multidrug resistance efflux transporter EmrE"/>
    <property type="match status" value="1"/>
</dbReference>
<dbReference type="GO" id="GO:0015165">
    <property type="term" value="F:pyrimidine nucleotide-sugar transmembrane transporter activity"/>
    <property type="evidence" value="ECO:0007669"/>
    <property type="project" value="InterPro"/>
</dbReference>
<feature type="transmembrane region" description="Helical" evidence="6">
    <location>
        <begin position="343"/>
        <end position="368"/>
    </location>
</feature>
<evidence type="ECO:0008006" key="10">
    <source>
        <dbReference type="Google" id="ProtNLM"/>
    </source>
</evidence>
<dbReference type="EMBL" id="CABVLU010000005">
    <property type="protein sequence ID" value="VVT57914.1"/>
    <property type="molecule type" value="Genomic_DNA"/>
</dbReference>
<dbReference type="AlphaFoldDB" id="A0A5E8C2E2"/>
<feature type="chain" id="PRO_5023073791" description="EamA domain-containing protein" evidence="7">
    <location>
        <begin position="20"/>
        <end position="398"/>
    </location>
</feature>
<accession>A0A5E8C2E2</accession>
<evidence type="ECO:0000313" key="8">
    <source>
        <dbReference type="EMBL" id="VVT57914.1"/>
    </source>
</evidence>
<feature type="transmembrane region" description="Helical" evidence="6">
    <location>
        <begin position="175"/>
        <end position="196"/>
    </location>
</feature>
<evidence type="ECO:0000256" key="5">
    <source>
        <dbReference type="SAM" id="MobiDB-lite"/>
    </source>
</evidence>
<keyword evidence="4 6" id="KW-0472">Membrane</keyword>
<keyword evidence="3 6" id="KW-1133">Transmembrane helix</keyword>
<dbReference type="GO" id="GO:0000139">
    <property type="term" value="C:Golgi membrane"/>
    <property type="evidence" value="ECO:0007669"/>
    <property type="project" value="InterPro"/>
</dbReference>
<dbReference type="OrthoDB" id="408493at2759"/>
<feature type="region of interest" description="Disordered" evidence="5">
    <location>
        <begin position="78"/>
        <end position="107"/>
    </location>
</feature>
<feature type="transmembrane region" description="Helical" evidence="6">
    <location>
        <begin position="146"/>
        <end position="166"/>
    </location>
</feature>
<keyword evidence="2 6" id="KW-0812">Transmembrane</keyword>
<name>A0A5E8C2E2_9ASCO</name>
<protein>
    <recommendedName>
        <fullName evidence="10">EamA domain-containing protein</fullName>
    </recommendedName>
</protein>